<dbReference type="Pfam" id="PF10237">
    <property type="entry name" value="N6-adenineMlase"/>
    <property type="match status" value="1"/>
</dbReference>
<dbReference type="OrthoDB" id="206354at2759"/>
<dbReference type="InterPro" id="IPR019369">
    <property type="entry name" value="Efm5/EEF1AKMT1"/>
</dbReference>
<dbReference type="EMBL" id="ML210156">
    <property type="protein sequence ID" value="TFK28367.1"/>
    <property type="molecule type" value="Genomic_DNA"/>
</dbReference>
<proteinExistence type="predicted"/>
<protein>
    <recommendedName>
        <fullName evidence="8">Protein-lysine N-methyltransferase EFM5</fullName>
    </recommendedName>
</protein>
<dbReference type="SUPFAM" id="SSF53335">
    <property type="entry name" value="S-adenosyl-L-methionine-dependent methyltransferases"/>
    <property type="match status" value="1"/>
</dbReference>
<dbReference type="InterPro" id="IPR041370">
    <property type="entry name" value="Mlase_EEF1AKMT1/ZCCHC4"/>
</dbReference>
<dbReference type="GO" id="GO:0016279">
    <property type="term" value="F:protein-lysine N-methyltransferase activity"/>
    <property type="evidence" value="ECO:0007669"/>
    <property type="project" value="InterPro"/>
</dbReference>
<evidence type="ECO:0000256" key="1">
    <source>
        <dbReference type="ARBA" id="ARBA00004496"/>
    </source>
</evidence>
<dbReference type="PANTHER" id="PTHR13200:SF0">
    <property type="entry name" value="EEF1A LYSINE METHYLTRANSFERASE 1"/>
    <property type="match status" value="1"/>
</dbReference>
<comment type="subcellular location">
    <subcellularLocation>
        <location evidence="1">Cytoplasm</location>
    </subcellularLocation>
</comment>
<feature type="region of interest" description="Disordered" evidence="5">
    <location>
        <begin position="269"/>
        <end position="288"/>
    </location>
</feature>
<accession>A0A5C3L6E6</accession>
<dbReference type="STRING" id="230819.A0A5C3L6E6"/>
<organism evidence="6 7">
    <name type="scientific">Coprinopsis marcescibilis</name>
    <name type="common">Agaric fungus</name>
    <name type="synonym">Psathyrella marcescibilis</name>
    <dbReference type="NCBI Taxonomy" id="230819"/>
    <lineage>
        <taxon>Eukaryota</taxon>
        <taxon>Fungi</taxon>
        <taxon>Dikarya</taxon>
        <taxon>Basidiomycota</taxon>
        <taxon>Agaricomycotina</taxon>
        <taxon>Agaricomycetes</taxon>
        <taxon>Agaricomycetidae</taxon>
        <taxon>Agaricales</taxon>
        <taxon>Agaricineae</taxon>
        <taxon>Psathyrellaceae</taxon>
        <taxon>Coprinopsis</taxon>
    </lineage>
</organism>
<evidence type="ECO:0000256" key="4">
    <source>
        <dbReference type="ARBA" id="ARBA00022679"/>
    </source>
</evidence>
<dbReference type="GO" id="GO:0032259">
    <property type="term" value="P:methylation"/>
    <property type="evidence" value="ECO:0007669"/>
    <property type="project" value="UniProtKB-KW"/>
</dbReference>
<evidence type="ECO:0000256" key="2">
    <source>
        <dbReference type="ARBA" id="ARBA00022490"/>
    </source>
</evidence>
<dbReference type="Proteomes" id="UP000307440">
    <property type="component" value="Unassembled WGS sequence"/>
</dbReference>
<evidence type="ECO:0000313" key="6">
    <source>
        <dbReference type="EMBL" id="TFK28367.1"/>
    </source>
</evidence>
<dbReference type="InterPro" id="IPR029063">
    <property type="entry name" value="SAM-dependent_MTases_sf"/>
</dbReference>
<name>A0A5C3L6E6_COPMA</name>
<gene>
    <name evidence="6" type="ORF">FA15DRAFT_58970</name>
</gene>
<dbReference type="Gene3D" id="3.40.50.150">
    <property type="entry name" value="Vaccinia Virus protein VP39"/>
    <property type="match status" value="1"/>
</dbReference>
<reference evidence="6 7" key="1">
    <citation type="journal article" date="2019" name="Nat. Ecol. Evol.">
        <title>Megaphylogeny resolves global patterns of mushroom evolution.</title>
        <authorList>
            <person name="Varga T."/>
            <person name="Krizsan K."/>
            <person name="Foldi C."/>
            <person name="Dima B."/>
            <person name="Sanchez-Garcia M."/>
            <person name="Sanchez-Ramirez S."/>
            <person name="Szollosi G.J."/>
            <person name="Szarkandi J.G."/>
            <person name="Papp V."/>
            <person name="Albert L."/>
            <person name="Andreopoulos W."/>
            <person name="Angelini C."/>
            <person name="Antonin V."/>
            <person name="Barry K.W."/>
            <person name="Bougher N.L."/>
            <person name="Buchanan P."/>
            <person name="Buyck B."/>
            <person name="Bense V."/>
            <person name="Catcheside P."/>
            <person name="Chovatia M."/>
            <person name="Cooper J."/>
            <person name="Damon W."/>
            <person name="Desjardin D."/>
            <person name="Finy P."/>
            <person name="Geml J."/>
            <person name="Haridas S."/>
            <person name="Hughes K."/>
            <person name="Justo A."/>
            <person name="Karasinski D."/>
            <person name="Kautmanova I."/>
            <person name="Kiss B."/>
            <person name="Kocsube S."/>
            <person name="Kotiranta H."/>
            <person name="LaButti K.M."/>
            <person name="Lechner B.E."/>
            <person name="Liimatainen K."/>
            <person name="Lipzen A."/>
            <person name="Lukacs Z."/>
            <person name="Mihaltcheva S."/>
            <person name="Morgado L.N."/>
            <person name="Niskanen T."/>
            <person name="Noordeloos M.E."/>
            <person name="Ohm R.A."/>
            <person name="Ortiz-Santana B."/>
            <person name="Ovrebo C."/>
            <person name="Racz N."/>
            <person name="Riley R."/>
            <person name="Savchenko A."/>
            <person name="Shiryaev A."/>
            <person name="Soop K."/>
            <person name="Spirin V."/>
            <person name="Szebenyi C."/>
            <person name="Tomsovsky M."/>
            <person name="Tulloss R.E."/>
            <person name="Uehling J."/>
            <person name="Grigoriev I.V."/>
            <person name="Vagvolgyi C."/>
            <person name="Papp T."/>
            <person name="Martin F.M."/>
            <person name="Miettinen O."/>
            <person name="Hibbett D.S."/>
            <person name="Nagy L.G."/>
        </authorList>
    </citation>
    <scope>NUCLEOTIDE SEQUENCE [LARGE SCALE GENOMIC DNA]</scope>
    <source>
        <strain evidence="6 7">CBS 121175</strain>
    </source>
</reference>
<evidence type="ECO:0000313" key="7">
    <source>
        <dbReference type="Proteomes" id="UP000307440"/>
    </source>
</evidence>
<evidence type="ECO:0000256" key="5">
    <source>
        <dbReference type="SAM" id="MobiDB-lite"/>
    </source>
</evidence>
<dbReference type="CDD" id="cd02440">
    <property type="entry name" value="AdoMet_MTases"/>
    <property type="match status" value="1"/>
</dbReference>
<keyword evidence="3" id="KW-0489">Methyltransferase</keyword>
<dbReference type="PANTHER" id="PTHR13200">
    <property type="entry name" value="EEF1A LYSINE METHYLTRANSFERASE 1"/>
    <property type="match status" value="1"/>
</dbReference>
<keyword evidence="2" id="KW-0963">Cytoplasm</keyword>
<keyword evidence="4" id="KW-0808">Transferase</keyword>
<dbReference type="AlphaFoldDB" id="A0A5C3L6E6"/>
<feature type="compositionally biased region" description="Acidic residues" evidence="5">
    <location>
        <begin position="276"/>
        <end position="288"/>
    </location>
</feature>
<sequence>MGGISDSPRSVCSSNLSDDDQLALDPSTQALLDLFLANKADEERRFQELEQAARLQLEGIGLEDEDADEDLLMRLNAAAARPMVSVSEFKKAFSEDWQLSQFWYEDQYANRLARATHGMCSEDTKVAFLSCPTAFVAFQHAHPLRNAKLFEYDERFAVLAPKQFVFYDLDDLEGTLGDTWKEHFDFVMADPPFINEVTNIKLANAVSKILRPGGKFLLQTSVHMEDTGVLQKVYGTKPPLGPLVRTAFEVEHKQLANEFASWGNWEGADLFGKGDDESDGEENPEPKG</sequence>
<evidence type="ECO:0008006" key="8">
    <source>
        <dbReference type="Google" id="ProtNLM"/>
    </source>
</evidence>
<evidence type="ECO:0000256" key="3">
    <source>
        <dbReference type="ARBA" id="ARBA00022603"/>
    </source>
</evidence>
<dbReference type="GO" id="GO:0005737">
    <property type="term" value="C:cytoplasm"/>
    <property type="evidence" value="ECO:0007669"/>
    <property type="project" value="UniProtKB-SubCell"/>
</dbReference>
<keyword evidence="7" id="KW-1185">Reference proteome</keyword>